<proteinExistence type="predicted"/>
<keyword evidence="1" id="KW-1133">Transmembrane helix</keyword>
<dbReference type="EnsemblPlants" id="KRH27765">
    <property type="protein sequence ID" value="KRH27765"/>
    <property type="gene ID" value="GLYMA_11G012600"/>
</dbReference>
<dbReference type="Gramene" id="KRH27765">
    <property type="protein sequence ID" value="KRH27765"/>
    <property type="gene ID" value="GLYMA_11G012600"/>
</dbReference>
<gene>
    <name evidence="2" type="ORF">GLYMA_11G012600</name>
</gene>
<dbReference type="Proteomes" id="UP000008827">
    <property type="component" value="Chromosome 11"/>
</dbReference>
<reference evidence="2" key="3">
    <citation type="submission" date="2018-07" db="EMBL/GenBank/DDBJ databases">
        <title>WGS assembly of Glycine max.</title>
        <authorList>
            <person name="Schmutz J."/>
            <person name="Cannon S."/>
            <person name="Schlueter J."/>
            <person name="Ma J."/>
            <person name="Mitros T."/>
            <person name="Nelson W."/>
            <person name="Hyten D."/>
            <person name="Song Q."/>
            <person name="Thelen J."/>
            <person name="Cheng J."/>
            <person name="Xu D."/>
            <person name="Hellsten U."/>
            <person name="May G."/>
            <person name="Yu Y."/>
            <person name="Sakurai T."/>
            <person name="Umezawa T."/>
            <person name="Bhattacharyya M."/>
            <person name="Sandhu D."/>
            <person name="Valliyodan B."/>
            <person name="Lindquist E."/>
            <person name="Peto M."/>
            <person name="Grant D."/>
            <person name="Shu S."/>
            <person name="Goodstein D."/>
            <person name="Barry K."/>
            <person name="Futrell-Griggs M."/>
            <person name="Abernathy B."/>
            <person name="Du J."/>
            <person name="Tian Z."/>
            <person name="Zhu L."/>
            <person name="Gill N."/>
            <person name="Joshi T."/>
            <person name="Libault M."/>
            <person name="Sethuraman A."/>
            <person name="Zhang X."/>
            <person name="Shinozaki K."/>
            <person name="Nguyen H."/>
            <person name="Wing R."/>
            <person name="Cregan P."/>
            <person name="Specht J."/>
            <person name="Grimwood J."/>
            <person name="Rokhsar D."/>
            <person name="Stacey G."/>
            <person name="Shoemaker R."/>
            <person name="Jackson S."/>
        </authorList>
    </citation>
    <scope>NUCLEOTIDE SEQUENCE</scope>
    <source>
        <tissue evidence="2">Callus</tissue>
    </source>
</reference>
<keyword evidence="1" id="KW-0812">Transmembrane</keyword>
<evidence type="ECO:0000313" key="2">
    <source>
        <dbReference type="EMBL" id="KRH27765.1"/>
    </source>
</evidence>
<evidence type="ECO:0000313" key="4">
    <source>
        <dbReference type="Proteomes" id="UP000008827"/>
    </source>
</evidence>
<organism evidence="2">
    <name type="scientific">Glycine max</name>
    <name type="common">Soybean</name>
    <name type="synonym">Glycine hispida</name>
    <dbReference type="NCBI Taxonomy" id="3847"/>
    <lineage>
        <taxon>Eukaryota</taxon>
        <taxon>Viridiplantae</taxon>
        <taxon>Streptophyta</taxon>
        <taxon>Embryophyta</taxon>
        <taxon>Tracheophyta</taxon>
        <taxon>Spermatophyta</taxon>
        <taxon>Magnoliopsida</taxon>
        <taxon>eudicotyledons</taxon>
        <taxon>Gunneridae</taxon>
        <taxon>Pentapetalae</taxon>
        <taxon>rosids</taxon>
        <taxon>fabids</taxon>
        <taxon>Fabales</taxon>
        <taxon>Fabaceae</taxon>
        <taxon>Papilionoideae</taxon>
        <taxon>50 kb inversion clade</taxon>
        <taxon>NPAAA clade</taxon>
        <taxon>indigoferoid/millettioid clade</taxon>
        <taxon>Phaseoleae</taxon>
        <taxon>Glycine</taxon>
        <taxon>Glycine subgen. Soja</taxon>
    </lineage>
</organism>
<dbReference type="InParanoid" id="A0A0R0HJZ0"/>
<dbReference type="AlphaFoldDB" id="A0A0R0HJZ0"/>
<evidence type="ECO:0000256" key="1">
    <source>
        <dbReference type="SAM" id="Phobius"/>
    </source>
</evidence>
<evidence type="ECO:0000313" key="3">
    <source>
        <dbReference type="EnsemblPlants" id="KRH27765"/>
    </source>
</evidence>
<feature type="transmembrane region" description="Helical" evidence="1">
    <location>
        <begin position="6"/>
        <end position="24"/>
    </location>
</feature>
<protein>
    <submittedName>
        <fullName evidence="2 3">Uncharacterized protein</fullName>
    </submittedName>
</protein>
<sequence length="92" mass="10439">MFTNKPWYNTIILIIFSASTFQLIKEQNTSSRKTGNTRFKIDNHVKLFFHCHYDLPTINGVFTLSGGEGGGEFIAEAEAKKLTKIRTKLCIP</sequence>
<keyword evidence="1" id="KW-0472">Membrane</keyword>
<keyword evidence="4" id="KW-1185">Reference proteome</keyword>
<name>A0A0R0HJZ0_SOYBN</name>
<reference evidence="2 3" key="1">
    <citation type="journal article" date="2010" name="Nature">
        <title>Genome sequence of the palaeopolyploid soybean.</title>
        <authorList>
            <person name="Schmutz J."/>
            <person name="Cannon S.B."/>
            <person name="Schlueter J."/>
            <person name="Ma J."/>
            <person name="Mitros T."/>
            <person name="Nelson W."/>
            <person name="Hyten D.L."/>
            <person name="Song Q."/>
            <person name="Thelen J.J."/>
            <person name="Cheng J."/>
            <person name="Xu D."/>
            <person name="Hellsten U."/>
            <person name="May G.D."/>
            <person name="Yu Y."/>
            <person name="Sakurai T."/>
            <person name="Umezawa T."/>
            <person name="Bhattacharyya M.K."/>
            <person name="Sandhu D."/>
            <person name="Valliyodan B."/>
            <person name="Lindquist E."/>
            <person name="Peto M."/>
            <person name="Grant D."/>
            <person name="Shu S."/>
            <person name="Goodstein D."/>
            <person name="Barry K."/>
            <person name="Futrell-Griggs M."/>
            <person name="Abernathy B."/>
            <person name="Du J."/>
            <person name="Tian Z."/>
            <person name="Zhu L."/>
            <person name="Gill N."/>
            <person name="Joshi T."/>
            <person name="Libault M."/>
            <person name="Sethuraman A."/>
            <person name="Zhang X.-C."/>
            <person name="Shinozaki K."/>
            <person name="Nguyen H.T."/>
            <person name="Wing R.A."/>
            <person name="Cregan P."/>
            <person name="Specht J."/>
            <person name="Grimwood J."/>
            <person name="Rokhsar D."/>
            <person name="Stacey G."/>
            <person name="Shoemaker R.C."/>
            <person name="Jackson S.A."/>
        </authorList>
    </citation>
    <scope>NUCLEOTIDE SEQUENCE</scope>
    <source>
        <strain evidence="3">cv. Williams 82</strain>
        <tissue evidence="2">Callus</tissue>
    </source>
</reference>
<accession>A0A0R0HJZ0</accession>
<dbReference type="EMBL" id="CM000844">
    <property type="protein sequence ID" value="KRH27765.1"/>
    <property type="molecule type" value="Genomic_DNA"/>
</dbReference>
<reference evidence="3" key="2">
    <citation type="submission" date="2018-02" db="UniProtKB">
        <authorList>
            <consortium name="EnsemblPlants"/>
        </authorList>
    </citation>
    <scope>IDENTIFICATION</scope>
    <source>
        <strain evidence="3">Williams 82</strain>
    </source>
</reference>